<dbReference type="InterPro" id="IPR013783">
    <property type="entry name" value="Ig-like_fold"/>
</dbReference>
<evidence type="ECO:0000256" key="8">
    <source>
        <dbReference type="ARBA" id="ARBA00023136"/>
    </source>
</evidence>
<dbReference type="FunFam" id="2.60.40.10:FF:000254">
    <property type="entry name" value="Antigen-presenting glycoprotein CD1d1"/>
    <property type="match status" value="1"/>
</dbReference>
<dbReference type="InterPro" id="IPR011162">
    <property type="entry name" value="MHC_I/II-like_Ag-recog"/>
</dbReference>
<protein>
    <submittedName>
        <fullName evidence="16">Antigen-presenting glycoprotein CD1d</fullName>
    </submittedName>
</protein>
<keyword evidence="14" id="KW-0732">Signal</keyword>
<evidence type="ECO:0000256" key="14">
    <source>
        <dbReference type="SAM" id="SignalP"/>
    </source>
</evidence>
<dbReference type="GO" id="GO:0010008">
    <property type="term" value="C:endosome membrane"/>
    <property type="evidence" value="ECO:0007669"/>
    <property type="project" value="UniProtKB-SubCell"/>
</dbReference>
<dbReference type="FunFam" id="3.30.500.10:FF:000002">
    <property type="entry name" value="Antigen-presenting glycoprotein CD1d1"/>
    <property type="match status" value="1"/>
</dbReference>
<evidence type="ECO:0000256" key="7">
    <source>
        <dbReference type="ARBA" id="ARBA00022859"/>
    </source>
</evidence>
<dbReference type="InterPro" id="IPR003597">
    <property type="entry name" value="Ig_C1-set"/>
</dbReference>
<dbReference type="AlphaFoldDB" id="A0A5N4CMR1"/>
<dbReference type="PANTHER" id="PTHR16675">
    <property type="entry name" value="MHC CLASS I-RELATED"/>
    <property type="match status" value="1"/>
</dbReference>
<dbReference type="GO" id="GO:0048007">
    <property type="term" value="P:antigen processing and presentation, exogenous lipid antigen via MHC class Ib"/>
    <property type="evidence" value="ECO:0007669"/>
    <property type="project" value="TreeGrafter"/>
</dbReference>
<dbReference type="CDD" id="cd21029">
    <property type="entry name" value="IgC1_CD1"/>
    <property type="match status" value="1"/>
</dbReference>
<dbReference type="GO" id="GO:0030884">
    <property type="term" value="F:exogenous lipid antigen binding"/>
    <property type="evidence" value="ECO:0007669"/>
    <property type="project" value="TreeGrafter"/>
</dbReference>
<evidence type="ECO:0000313" key="16">
    <source>
        <dbReference type="EMBL" id="KAB1260223.1"/>
    </source>
</evidence>
<evidence type="ECO:0000256" key="9">
    <source>
        <dbReference type="ARBA" id="ARBA00023180"/>
    </source>
</evidence>
<keyword evidence="9" id="KW-0325">Glycoprotein</keyword>
<dbReference type="PROSITE" id="PS50835">
    <property type="entry name" value="IG_LIKE"/>
    <property type="match status" value="1"/>
</dbReference>
<dbReference type="InterPro" id="IPR050208">
    <property type="entry name" value="MHC_class-I_related"/>
</dbReference>
<dbReference type="InterPro" id="IPR037055">
    <property type="entry name" value="MHC_I-like_Ag-recog_sf"/>
</dbReference>
<evidence type="ECO:0000313" key="17">
    <source>
        <dbReference type="Proteomes" id="UP000299084"/>
    </source>
</evidence>
<dbReference type="Gene3D" id="3.30.500.10">
    <property type="entry name" value="MHC class I-like antigen recognition-like"/>
    <property type="match status" value="1"/>
</dbReference>
<evidence type="ECO:0000256" key="12">
    <source>
        <dbReference type="ARBA" id="ARBA00037531"/>
    </source>
</evidence>
<dbReference type="InterPro" id="IPR007110">
    <property type="entry name" value="Ig-like_dom"/>
</dbReference>
<dbReference type="GO" id="GO:0045087">
    <property type="term" value="P:innate immune response"/>
    <property type="evidence" value="ECO:0007669"/>
    <property type="project" value="UniProtKB-KW"/>
</dbReference>
<dbReference type="GO" id="GO:0005615">
    <property type="term" value="C:extracellular space"/>
    <property type="evidence" value="ECO:0007669"/>
    <property type="project" value="TreeGrafter"/>
</dbReference>
<feature type="chain" id="PRO_5024398405" evidence="14">
    <location>
        <begin position="18"/>
        <end position="335"/>
    </location>
</feature>
<dbReference type="Proteomes" id="UP000299084">
    <property type="component" value="Unassembled WGS sequence"/>
</dbReference>
<keyword evidence="10" id="KW-0458">Lysosome</keyword>
<keyword evidence="11" id="KW-0393">Immunoglobulin domain</keyword>
<feature type="transmembrane region" description="Helical" evidence="13">
    <location>
        <begin position="304"/>
        <end position="325"/>
    </location>
</feature>
<accession>A0A5N4CMR1</accession>
<evidence type="ECO:0000256" key="1">
    <source>
        <dbReference type="ARBA" id="ARBA00004251"/>
    </source>
</evidence>
<dbReference type="SUPFAM" id="SSF48726">
    <property type="entry name" value="Immunoglobulin"/>
    <property type="match status" value="1"/>
</dbReference>
<keyword evidence="6" id="KW-0967">Endosome</keyword>
<dbReference type="Gene3D" id="2.60.40.10">
    <property type="entry name" value="Immunoglobulins"/>
    <property type="match status" value="1"/>
</dbReference>
<proteinExistence type="predicted"/>
<keyword evidence="13" id="KW-1133">Transmembrane helix</keyword>
<evidence type="ECO:0000256" key="5">
    <source>
        <dbReference type="ARBA" id="ARBA00022588"/>
    </source>
</evidence>
<comment type="caution">
    <text evidence="16">The sequence shown here is derived from an EMBL/GenBank/DDBJ whole genome shotgun (WGS) entry which is preliminary data.</text>
</comment>
<dbReference type="SMART" id="SM00407">
    <property type="entry name" value="IGc1"/>
    <property type="match status" value="1"/>
</dbReference>
<evidence type="ECO:0000256" key="13">
    <source>
        <dbReference type="SAM" id="Phobius"/>
    </source>
</evidence>
<dbReference type="SUPFAM" id="SSF54452">
    <property type="entry name" value="MHC antigen-recognition domain"/>
    <property type="match status" value="1"/>
</dbReference>
<dbReference type="GO" id="GO:0030883">
    <property type="term" value="F:endogenous lipid antigen binding"/>
    <property type="evidence" value="ECO:0007669"/>
    <property type="project" value="TreeGrafter"/>
</dbReference>
<comment type="function">
    <text evidence="12">Antigen-presenting protein that binds self and non-self glycolipids and presents them to T-cell receptors on natural killer T-cells.</text>
</comment>
<evidence type="ECO:0000256" key="6">
    <source>
        <dbReference type="ARBA" id="ARBA00022753"/>
    </source>
</evidence>
<dbReference type="GO" id="GO:0048006">
    <property type="term" value="P:antigen processing and presentation, endogenous lipid antigen via MHC class Ib"/>
    <property type="evidence" value="ECO:0007669"/>
    <property type="project" value="TreeGrafter"/>
</dbReference>
<evidence type="ECO:0000256" key="11">
    <source>
        <dbReference type="ARBA" id="ARBA00023319"/>
    </source>
</evidence>
<name>A0A5N4CMR1_CAMDR</name>
<dbReference type="EMBL" id="JWIN03000021">
    <property type="protein sequence ID" value="KAB1260223.1"/>
    <property type="molecule type" value="Genomic_DNA"/>
</dbReference>
<evidence type="ECO:0000259" key="15">
    <source>
        <dbReference type="PROSITE" id="PS50835"/>
    </source>
</evidence>
<evidence type="ECO:0000256" key="2">
    <source>
        <dbReference type="ARBA" id="ARBA00004608"/>
    </source>
</evidence>
<keyword evidence="13" id="KW-0812">Transmembrane</keyword>
<reference evidence="16 17" key="1">
    <citation type="journal article" date="2019" name="Mol. Ecol. Resour.">
        <title>Improving Illumina assemblies with Hi-C and long reads: an example with the North African dromedary.</title>
        <authorList>
            <person name="Elbers J.P."/>
            <person name="Rogers M.F."/>
            <person name="Perelman P.L."/>
            <person name="Proskuryakova A.A."/>
            <person name="Serdyukova N.A."/>
            <person name="Johnson W.E."/>
            <person name="Horin P."/>
            <person name="Corander J."/>
            <person name="Murphy D."/>
            <person name="Burger P.A."/>
        </authorList>
    </citation>
    <scope>NUCLEOTIDE SEQUENCE [LARGE SCALE GENOMIC DNA]</scope>
    <source>
        <strain evidence="16">Drom800</strain>
        <tissue evidence="16">Blood</tissue>
    </source>
</reference>
<keyword evidence="8 13" id="KW-0472">Membrane</keyword>
<evidence type="ECO:0000256" key="4">
    <source>
        <dbReference type="ARBA" id="ARBA00022475"/>
    </source>
</evidence>
<dbReference type="Pfam" id="PF07654">
    <property type="entry name" value="C1-set"/>
    <property type="match status" value="1"/>
</dbReference>
<dbReference type="InterPro" id="IPR036179">
    <property type="entry name" value="Ig-like_dom_sf"/>
</dbReference>
<dbReference type="OrthoDB" id="8890485at2759"/>
<keyword evidence="17" id="KW-1185">Reference proteome</keyword>
<dbReference type="GO" id="GO:0009897">
    <property type="term" value="C:external side of plasma membrane"/>
    <property type="evidence" value="ECO:0007669"/>
    <property type="project" value="TreeGrafter"/>
</dbReference>
<dbReference type="GO" id="GO:0005765">
    <property type="term" value="C:lysosomal membrane"/>
    <property type="evidence" value="ECO:0007669"/>
    <property type="project" value="UniProtKB-SubCell"/>
</dbReference>
<feature type="domain" description="Ig-like" evidence="15">
    <location>
        <begin position="205"/>
        <end position="285"/>
    </location>
</feature>
<dbReference type="GO" id="GO:0001916">
    <property type="term" value="P:positive regulation of T cell mediated cytotoxicity"/>
    <property type="evidence" value="ECO:0007669"/>
    <property type="project" value="TreeGrafter"/>
</dbReference>
<evidence type="ECO:0000256" key="10">
    <source>
        <dbReference type="ARBA" id="ARBA00023228"/>
    </source>
</evidence>
<feature type="signal peptide" evidence="14">
    <location>
        <begin position="1"/>
        <end position="17"/>
    </location>
</feature>
<dbReference type="GO" id="GO:0071723">
    <property type="term" value="F:lipopeptide binding"/>
    <property type="evidence" value="ECO:0007669"/>
    <property type="project" value="TreeGrafter"/>
</dbReference>
<keyword evidence="5" id="KW-0399">Innate immunity</keyword>
<keyword evidence="4" id="KW-1003">Cell membrane</keyword>
<dbReference type="PANTHER" id="PTHR16675:SF175">
    <property type="entry name" value="ANTIGEN-PRESENTING GLYCOPROTEIN CD1D"/>
    <property type="match status" value="1"/>
</dbReference>
<comment type="subcellular location">
    <subcellularLocation>
        <location evidence="1">Cell membrane</location>
        <topology evidence="1">Single-pass type I membrane protein</topology>
    </subcellularLocation>
    <subcellularLocation>
        <location evidence="2">Endosome membrane</location>
    </subcellularLocation>
    <subcellularLocation>
        <location evidence="3">Lysosome membrane</location>
    </subcellularLocation>
</comment>
<keyword evidence="7" id="KW-0391">Immunity</keyword>
<organism evidence="16 17">
    <name type="scientific">Camelus dromedarius</name>
    <name type="common">Dromedary</name>
    <name type="synonym">Arabian camel</name>
    <dbReference type="NCBI Taxonomy" id="9838"/>
    <lineage>
        <taxon>Eukaryota</taxon>
        <taxon>Metazoa</taxon>
        <taxon>Chordata</taxon>
        <taxon>Craniata</taxon>
        <taxon>Vertebrata</taxon>
        <taxon>Euteleostomi</taxon>
        <taxon>Mammalia</taxon>
        <taxon>Eutheria</taxon>
        <taxon>Laurasiatheria</taxon>
        <taxon>Artiodactyla</taxon>
        <taxon>Tylopoda</taxon>
        <taxon>Camelidae</taxon>
        <taxon>Camelus</taxon>
    </lineage>
</organism>
<gene>
    <name evidence="16" type="ORF">Cadr_000024624</name>
</gene>
<evidence type="ECO:0000256" key="3">
    <source>
        <dbReference type="ARBA" id="ARBA00004656"/>
    </source>
</evidence>
<dbReference type="InterPro" id="IPR011161">
    <property type="entry name" value="MHC_I-like_Ag-recog"/>
</dbReference>
<dbReference type="STRING" id="9838.ENSCDRP00005025000"/>
<dbReference type="Pfam" id="PF16497">
    <property type="entry name" value="MHC_I_3"/>
    <property type="match status" value="1"/>
</dbReference>
<sequence length="335" mass="37581">MGCLLFLLLWGFPQIRGSSEGPQRHFPLRCLQISSFANSSWSRTDGLAWLGELQAYTWRNDSDTIRFLKPWSQGRFSDQQWENLQHIFLVYRISFTRDIQEFVTMLHVDYPFDIQISGGCEVLLGNTSKSFLDIAFQGKAVVSFQGTFWVPDPDSPPWVQKACKVANQDRGTRETVQWLLDSICPGLVRGLLETGKSELEKPVQPEAWLSSGPAPGPGRLLLGCHVSGFYPNPVWAMWMRGEQEQPGTRRGDVLPQADGTWYLRVTLDVAAGEAAGLSCRVRHSSLGDQDIILYWGRGQASPGLIAGLVVAFLLILTCVGLAFCCQRRRRYHGIM</sequence>